<feature type="signal peptide" evidence="3">
    <location>
        <begin position="1"/>
        <end position="26"/>
    </location>
</feature>
<dbReference type="PANTHER" id="PTHR35603">
    <property type="match status" value="1"/>
</dbReference>
<keyword evidence="2" id="KW-0472">Membrane</keyword>
<organism evidence="5 6">
    <name type="scientific">Thioalbus denitrificans</name>
    <dbReference type="NCBI Taxonomy" id="547122"/>
    <lineage>
        <taxon>Bacteria</taxon>
        <taxon>Pseudomonadati</taxon>
        <taxon>Pseudomonadota</taxon>
        <taxon>Gammaproteobacteria</taxon>
        <taxon>Chromatiales</taxon>
        <taxon>Ectothiorhodospiraceae</taxon>
        <taxon>Thioalbus</taxon>
    </lineage>
</organism>
<dbReference type="Proteomes" id="UP000252707">
    <property type="component" value="Unassembled WGS sequence"/>
</dbReference>
<accession>A0A369CFP1</accession>
<feature type="chain" id="PRO_5016909503" evidence="3">
    <location>
        <begin position="27"/>
        <end position="164"/>
    </location>
</feature>
<dbReference type="GO" id="GO:0019867">
    <property type="term" value="C:outer membrane"/>
    <property type="evidence" value="ECO:0007669"/>
    <property type="project" value="InterPro"/>
</dbReference>
<dbReference type="AlphaFoldDB" id="A0A369CFP1"/>
<protein>
    <submittedName>
        <fullName evidence="5">Glycine zipper 2TM protein</fullName>
    </submittedName>
</protein>
<evidence type="ECO:0000256" key="3">
    <source>
        <dbReference type="SAM" id="SignalP"/>
    </source>
</evidence>
<dbReference type="RefSeq" id="WP_114277663.1">
    <property type="nucleotide sequence ID" value="NZ_QPJY01000001.1"/>
</dbReference>
<dbReference type="Pfam" id="PF05433">
    <property type="entry name" value="Rick_17kDa_Anti"/>
    <property type="match status" value="1"/>
</dbReference>
<comment type="subcellular location">
    <subcellularLocation>
        <location evidence="1">Membrane</location>
    </subcellularLocation>
</comment>
<dbReference type="InterPro" id="IPR051407">
    <property type="entry name" value="Bact_OM_lipoprot/Surf_antigen"/>
</dbReference>
<keyword evidence="3" id="KW-0732">Signal</keyword>
<feature type="domain" description="Glycine zipper 2TM" evidence="4">
    <location>
        <begin position="76"/>
        <end position="116"/>
    </location>
</feature>
<proteinExistence type="predicted"/>
<name>A0A369CFP1_9GAMM</name>
<dbReference type="InterPro" id="IPR008816">
    <property type="entry name" value="Gly_zipper_2TM_dom"/>
</dbReference>
<sequence>MKYIKESGTVLGLVGILALGACAPMASQNNAPNYDGASSQGNNYSDAYTRSAYGVVESIERENQGNGGIGGSGLGMGTVAGAVVGGVVGHQVGSGSGNTAATVIGAAGGAYVGHQLEKQQQSPDAYRITIRMEDGTYQSLIQATDPGLRVGDRVRIDNGVVRRY</sequence>
<gene>
    <name evidence="5" type="ORF">DFQ59_10147</name>
</gene>
<keyword evidence="6" id="KW-1185">Reference proteome</keyword>
<dbReference type="PANTHER" id="PTHR35603:SF2">
    <property type="entry name" value="OUTER MEMBRANE LIPOPROTEIN"/>
    <property type="match status" value="1"/>
</dbReference>
<dbReference type="OrthoDB" id="5298735at2"/>
<evidence type="ECO:0000256" key="1">
    <source>
        <dbReference type="ARBA" id="ARBA00004370"/>
    </source>
</evidence>
<evidence type="ECO:0000256" key="2">
    <source>
        <dbReference type="ARBA" id="ARBA00023136"/>
    </source>
</evidence>
<dbReference type="EMBL" id="QPJY01000001">
    <property type="protein sequence ID" value="RCX32749.1"/>
    <property type="molecule type" value="Genomic_DNA"/>
</dbReference>
<evidence type="ECO:0000259" key="4">
    <source>
        <dbReference type="Pfam" id="PF05433"/>
    </source>
</evidence>
<evidence type="ECO:0000313" key="5">
    <source>
        <dbReference type="EMBL" id="RCX32749.1"/>
    </source>
</evidence>
<dbReference type="PROSITE" id="PS51257">
    <property type="entry name" value="PROKAR_LIPOPROTEIN"/>
    <property type="match status" value="1"/>
</dbReference>
<evidence type="ECO:0000313" key="6">
    <source>
        <dbReference type="Proteomes" id="UP000252707"/>
    </source>
</evidence>
<reference evidence="5 6" key="1">
    <citation type="submission" date="2018-07" db="EMBL/GenBank/DDBJ databases">
        <title>Genomic Encyclopedia of Type Strains, Phase IV (KMG-IV): sequencing the most valuable type-strain genomes for metagenomic binning, comparative biology and taxonomic classification.</title>
        <authorList>
            <person name="Goeker M."/>
        </authorList>
    </citation>
    <scope>NUCLEOTIDE SEQUENCE [LARGE SCALE GENOMIC DNA]</scope>
    <source>
        <strain evidence="5 6">DSM 26407</strain>
    </source>
</reference>
<comment type="caution">
    <text evidence="5">The sequence shown here is derived from an EMBL/GenBank/DDBJ whole genome shotgun (WGS) entry which is preliminary data.</text>
</comment>